<dbReference type="Proteomes" id="UP000441330">
    <property type="component" value="Unassembled WGS sequence"/>
</dbReference>
<dbReference type="EMBL" id="WMZJ01000006">
    <property type="protein sequence ID" value="MTS54936.1"/>
    <property type="molecule type" value="Genomic_DNA"/>
</dbReference>
<evidence type="ECO:0000313" key="1">
    <source>
        <dbReference type="EMBL" id="MTS54936.1"/>
    </source>
</evidence>
<protein>
    <submittedName>
        <fullName evidence="1">Uncharacterized protein</fullName>
    </submittedName>
</protein>
<evidence type="ECO:0000313" key="2">
    <source>
        <dbReference type="Proteomes" id="UP000441330"/>
    </source>
</evidence>
<comment type="caution">
    <text evidence="1">The sequence shown here is derived from an EMBL/GenBank/DDBJ whole genome shotgun (WGS) entry which is preliminary data.</text>
</comment>
<name>A0A7X2X568_STRPA</name>
<dbReference type="GO" id="GO:0003677">
    <property type="term" value="F:DNA binding"/>
    <property type="evidence" value="ECO:0007669"/>
    <property type="project" value="InterPro"/>
</dbReference>
<organism evidence="1 2">
    <name type="scientific">Streptococcus parasanguinis</name>
    <dbReference type="NCBI Taxonomy" id="1318"/>
    <lineage>
        <taxon>Bacteria</taxon>
        <taxon>Bacillati</taxon>
        <taxon>Bacillota</taxon>
        <taxon>Bacilli</taxon>
        <taxon>Lactobacillales</taxon>
        <taxon>Streptococcaceae</taxon>
        <taxon>Streptococcus</taxon>
    </lineage>
</organism>
<dbReference type="InterPro" id="IPR010982">
    <property type="entry name" value="Lambda_DNA-bd_dom_sf"/>
</dbReference>
<dbReference type="RefSeq" id="WP_129824699.1">
    <property type="nucleotide sequence ID" value="NZ_RCYS01000006.1"/>
</dbReference>
<gene>
    <name evidence="1" type="ORF">GMC94_08730</name>
</gene>
<reference evidence="1 2" key="1">
    <citation type="journal article" date="2019" name="Nat. Med.">
        <title>A library of human gut bacterial isolates paired with longitudinal multiomics data enables mechanistic microbiome research.</title>
        <authorList>
            <person name="Poyet M."/>
            <person name="Groussin M."/>
            <person name="Gibbons S.M."/>
            <person name="Avila-Pacheco J."/>
            <person name="Jiang X."/>
            <person name="Kearney S.M."/>
            <person name="Perrotta A.R."/>
            <person name="Berdy B."/>
            <person name="Zhao S."/>
            <person name="Lieberman T.D."/>
            <person name="Swanson P.K."/>
            <person name="Smith M."/>
            <person name="Roesemann S."/>
            <person name="Alexander J.E."/>
            <person name="Rich S.A."/>
            <person name="Livny J."/>
            <person name="Vlamakis H."/>
            <person name="Clish C."/>
            <person name="Bullock K."/>
            <person name="Deik A."/>
            <person name="Scott J."/>
            <person name="Pierce K.A."/>
            <person name="Xavier R.J."/>
            <person name="Alm E.J."/>
        </authorList>
    </citation>
    <scope>NUCLEOTIDE SEQUENCE [LARGE SCALE GENOMIC DNA]</scope>
    <source>
        <strain evidence="1 2">BIOML-A1</strain>
    </source>
</reference>
<accession>A0A7X2X568</accession>
<proteinExistence type="predicted"/>
<dbReference type="AlphaFoldDB" id="A0A7X2X568"/>
<dbReference type="Gene3D" id="1.10.260.40">
    <property type="entry name" value="lambda repressor-like DNA-binding domains"/>
    <property type="match status" value="1"/>
</dbReference>
<sequence>MHNKEIIVQIYRKKLGKYLKEQMKEKSLKQDEVGRTCGQYDIEMLSSTAVREILKGKRNMTNKAADSFQESLGINTPRDLFFPNEAFCIGLISEILEAIKTDSHFEESLLRAQLFIFLNRRYEKNDIKFENFEKNIIDKFIGSLLNLFPTFPVEETSDEISEKICDWLIELACLLSQ</sequence>